<feature type="region of interest" description="Disordered" evidence="1">
    <location>
        <begin position="48"/>
        <end position="67"/>
    </location>
</feature>
<gene>
    <name evidence="2" type="ORF">SEVIR_1G038866v2</name>
</gene>
<reference evidence="2" key="1">
    <citation type="submission" date="2019-03" db="EMBL/GenBank/DDBJ databases">
        <title>WGS assembly of Setaria viridis.</title>
        <authorList>
            <person name="Huang P."/>
            <person name="Jenkins J."/>
            <person name="Grimwood J."/>
            <person name="Barry K."/>
            <person name="Healey A."/>
            <person name="Mamidi S."/>
            <person name="Sreedasyam A."/>
            <person name="Shu S."/>
            <person name="Feldman M."/>
            <person name="Wu J."/>
            <person name="Yu Y."/>
            <person name="Chen C."/>
            <person name="Johnson J."/>
            <person name="Rokhsar D."/>
            <person name="Baxter I."/>
            <person name="Schmutz J."/>
            <person name="Brutnell T."/>
            <person name="Kellogg E."/>
        </authorList>
    </citation>
    <scope>NUCLEOTIDE SEQUENCE [LARGE SCALE GENOMIC DNA]</scope>
</reference>
<sequence>MWVRRLLLPHANWQPLPPRSAPLPRNKTSRHLCCSCCCIAVAVTSSNREARRLSTHRRRPAITEARS</sequence>
<evidence type="ECO:0000256" key="1">
    <source>
        <dbReference type="SAM" id="MobiDB-lite"/>
    </source>
</evidence>
<evidence type="ECO:0000313" key="3">
    <source>
        <dbReference type="Proteomes" id="UP000298652"/>
    </source>
</evidence>
<organism evidence="2 3">
    <name type="scientific">Setaria viridis</name>
    <name type="common">Green bristlegrass</name>
    <name type="synonym">Setaria italica subsp. viridis</name>
    <dbReference type="NCBI Taxonomy" id="4556"/>
    <lineage>
        <taxon>Eukaryota</taxon>
        <taxon>Viridiplantae</taxon>
        <taxon>Streptophyta</taxon>
        <taxon>Embryophyta</taxon>
        <taxon>Tracheophyta</taxon>
        <taxon>Spermatophyta</taxon>
        <taxon>Magnoliopsida</taxon>
        <taxon>Liliopsida</taxon>
        <taxon>Poales</taxon>
        <taxon>Poaceae</taxon>
        <taxon>PACMAD clade</taxon>
        <taxon>Panicoideae</taxon>
        <taxon>Panicodae</taxon>
        <taxon>Paniceae</taxon>
        <taxon>Cenchrinae</taxon>
        <taxon>Setaria</taxon>
    </lineage>
</organism>
<proteinExistence type="predicted"/>
<dbReference type="AlphaFoldDB" id="A0A4U6W6T5"/>
<name>A0A4U6W6T5_SETVI</name>
<keyword evidence="3" id="KW-1185">Reference proteome</keyword>
<dbReference type="EMBL" id="CM016552">
    <property type="protein sequence ID" value="TKW37314.1"/>
    <property type="molecule type" value="Genomic_DNA"/>
</dbReference>
<dbReference type="Proteomes" id="UP000298652">
    <property type="component" value="Chromosome 1"/>
</dbReference>
<dbReference type="Gramene" id="TKW37314">
    <property type="protein sequence ID" value="TKW37314"/>
    <property type="gene ID" value="SEVIR_1G038866v2"/>
</dbReference>
<evidence type="ECO:0000313" key="2">
    <source>
        <dbReference type="EMBL" id="TKW37314.1"/>
    </source>
</evidence>
<protein>
    <submittedName>
        <fullName evidence="2">Uncharacterized protein</fullName>
    </submittedName>
</protein>
<accession>A0A4U6W6T5</accession>